<gene>
    <name evidence="7" type="primary">phnW</name>
    <name evidence="9" type="ORF">JOC83_003209</name>
</gene>
<dbReference type="NCBIfam" id="TIGR02326">
    <property type="entry name" value="transamin_PhnW"/>
    <property type="match status" value="1"/>
</dbReference>
<comment type="subunit">
    <text evidence="7">Homodimer.</text>
</comment>
<proteinExistence type="inferred from homology"/>
<sequence>MSSYKLLTPGPLTTSRAVKEQMLVDRCTWDDDYKAITQKIRRQLLGLAHVPEHVYTTVLMQGSGTFVVEAVLNTCLGPTDKALIITNGAYGERLAQIAAYNQKNFCTYALPYNAVPEGDVVEDILKGDQAITHVVMVHCETTTGMLNPVEMVANIAKRHGKIVIIDAMSSFGGIPMHVEDLQLDFVISSANKCIQGVPGFGFVVAKKEQLLACEGNATSLSLDLVAQWKEMDKDGKWRYTSPTHVVAAFSKALDELEEEGGVQARYTRYRTNNATLRKEMEKLGFHSYIAEVVQSPIITTFLFPSSTFSFKSFYEFIKARGYVIYPGKLTNVDTFRIGNIGDIHEEDMIELVQIIADYQGGKIDA</sequence>
<dbReference type="Gene3D" id="3.90.1150.10">
    <property type="entry name" value="Aspartate Aminotransferase, domain 1"/>
    <property type="match status" value="1"/>
</dbReference>
<dbReference type="InterPro" id="IPR024169">
    <property type="entry name" value="SP_NH2Trfase/AEP_transaminase"/>
</dbReference>
<dbReference type="InterPro" id="IPR015422">
    <property type="entry name" value="PyrdxlP-dep_Trfase_small"/>
</dbReference>
<organism evidence="9 10">
    <name type="scientific">Priestia iocasae</name>
    <dbReference type="NCBI Taxonomy" id="2291674"/>
    <lineage>
        <taxon>Bacteria</taxon>
        <taxon>Bacillati</taxon>
        <taxon>Bacillota</taxon>
        <taxon>Bacilli</taxon>
        <taxon>Bacillales</taxon>
        <taxon>Bacillaceae</taxon>
        <taxon>Priestia</taxon>
    </lineage>
</organism>
<dbReference type="GO" id="GO:0047304">
    <property type="term" value="F:2-aminoethylphosphonate-pyruvate transaminase activity"/>
    <property type="evidence" value="ECO:0007669"/>
    <property type="project" value="UniProtKB-EC"/>
</dbReference>
<comment type="caution">
    <text evidence="9">The sequence shown here is derived from an EMBL/GenBank/DDBJ whole genome shotgun (WGS) entry which is preliminary data.</text>
</comment>
<feature type="domain" description="Aminotransferase class V" evidence="8">
    <location>
        <begin position="36"/>
        <end position="301"/>
    </location>
</feature>
<dbReference type="PANTHER" id="PTHR42778">
    <property type="entry name" value="2-AMINOETHYLPHOSPHONATE--PYRUVATE TRANSAMINASE"/>
    <property type="match status" value="1"/>
</dbReference>
<dbReference type="InterPro" id="IPR015424">
    <property type="entry name" value="PyrdxlP-dep_Trfase"/>
</dbReference>
<dbReference type="EC" id="2.6.1.37" evidence="7"/>
<dbReference type="InterPro" id="IPR015421">
    <property type="entry name" value="PyrdxlP-dep_Trfase_major"/>
</dbReference>
<accession>A0ABS2QXY6</accession>
<evidence type="ECO:0000256" key="6">
    <source>
        <dbReference type="ARBA" id="ARBA00049460"/>
    </source>
</evidence>
<dbReference type="Gene3D" id="3.40.640.10">
    <property type="entry name" value="Type I PLP-dependent aspartate aminotransferase-like (Major domain)"/>
    <property type="match status" value="1"/>
</dbReference>
<dbReference type="InterPro" id="IPR012703">
    <property type="entry name" value="NH2EtPonate_pyrv_transaminase"/>
</dbReference>
<dbReference type="Proteomes" id="UP000809829">
    <property type="component" value="Unassembled WGS sequence"/>
</dbReference>
<dbReference type="SUPFAM" id="SSF53383">
    <property type="entry name" value="PLP-dependent transferases"/>
    <property type="match status" value="1"/>
</dbReference>
<evidence type="ECO:0000313" key="10">
    <source>
        <dbReference type="Proteomes" id="UP000809829"/>
    </source>
</evidence>
<evidence type="ECO:0000313" key="9">
    <source>
        <dbReference type="EMBL" id="MBM7704354.1"/>
    </source>
</evidence>
<evidence type="ECO:0000256" key="5">
    <source>
        <dbReference type="ARBA" id="ARBA00023317"/>
    </source>
</evidence>
<keyword evidence="5 7" id="KW-0670">Pyruvate</keyword>
<evidence type="ECO:0000256" key="7">
    <source>
        <dbReference type="HAMAP-Rule" id="MF_01376"/>
    </source>
</evidence>
<reference evidence="9 10" key="1">
    <citation type="submission" date="2021-01" db="EMBL/GenBank/DDBJ databases">
        <title>Genomic Encyclopedia of Type Strains, Phase IV (KMG-IV): sequencing the most valuable type-strain genomes for metagenomic binning, comparative biology and taxonomic classification.</title>
        <authorList>
            <person name="Goeker M."/>
        </authorList>
    </citation>
    <scope>NUCLEOTIDE SEQUENCE [LARGE SCALE GENOMIC DNA]</scope>
    <source>
        <strain evidence="9 10">DSM 104297</strain>
    </source>
</reference>
<comment type="similarity">
    <text evidence="7">Belongs to the class-V pyridoxal-phosphate-dependent aminotransferase family. PhnW subfamily.</text>
</comment>
<evidence type="ECO:0000256" key="3">
    <source>
        <dbReference type="ARBA" id="ARBA00022679"/>
    </source>
</evidence>
<keyword evidence="10" id="KW-1185">Reference proteome</keyword>
<feature type="modified residue" description="N6-(pyridoxal phosphate)lysine" evidence="7">
    <location>
        <position position="192"/>
    </location>
</feature>
<dbReference type="Pfam" id="PF00266">
    <property type="entry name" value="Aminotran_5"/>
    <property type="match status" value="1"/>
</dbReference>
<dbReference type="RefSeq" id="WP_205188354.1">
    <property type="nucleotide sequence ID" value="NZ_JAFBFC010000006.1"/>
</dbReference>
<evidence type="ECO:0000256" key="1">
    <source>
        <dbReference type="ARBA" id="ARBA00001933"/>
    </source>
</evidence>
<comment type="catalytic activity">
    <reaction evidence="6 7">
        <text>(2-aminoethyl)phosphonate + pyruvate = phosphonoacetaldehyde + L-alanine</text>
        <dbReference type="Rhea" id="RHEA:17021"/>
        <dbReference type="ChEBI" id="CHEBI:15361"/>
        <dbReference type="ChEBI" id="CHEBI:57418"/>
        <dbReference type="ChEBI" id="CHEBI:57972"/>
        <dbReference type="ChEBI" id="CHEBI:58383"/>
        <dbReference type="EC" id="2.6.1.37"/>
    </reaction>
</comment>
<dbReference type="NCBIfam" id="NF010006">
    <property type="entry name" value="PRK13479.1"/>
    <property type="match status" value="1"/>
</dbReference>
<comment type="function">
    <text evidence="7">Involved in phosphonate degradation.</text>
</comment>
<evidence type="ECO:0000256" key="2">
    <source>
        <dbReference type="ARBA" id="ARBA00022576"/>
    </source>
</evidence>
<dbReference type="PIRSF" id="PIRSF000524">
    <property type="entry name" value="SPT"/>
    <property type="match status" value="1"/>
</dbReference>
<keyword evidence="4 7" id="KW-0663">Pyridoxal phosphate</keyword>
<dbReference type="PANTHER" id="PTHR42778:SF1">
    <property type="entry name" value="2-AMINOETHYLPHOSPHONATE--PYRUVATE TRANSAMINASE"/>
    <property type="match status" value="1"/>
</dbReference>
<keyword evidence="2 7" id="KW-0032">Aminotransferase</keyword>
<comment type="cofactor">
    <cofactor evidence="1 7">
        <name>pyridoxal 5'-phosphate</name>
        <dbReference type="ChEBI" id="CHEBI:597326"/>
    </cofactor>
</comment>
<dbReference type="HAMAP" id="MF_01376">
    <property type="entry name" value="PhnW_aminotrans_5"/>
    <property type="match status" value="1"/>
</dbReference>
<keyword evidence="3 7" id="KW-0808">Transferase</keyword>
<name>A0ABS2QXY6_9BACI</name>
<dbReference type="EMBL" id="JAFBFC010000006">
    <property type="protein sequence ID" value="MBM7704354.1"/>
    <property type="molecule type" value="Genomic_DNA"/>
</dbReference>
<protein>
    <recommendedName>
        <fullName evidence="7">2-aminoethylphosphonate--pyruvate transaminase</fullName>
        <ecNumber evidence="7">2.6.1.37</ecNumber>
    </recommendedName>
    <alternativeName>
        <fullName evidence="7">2-aminoethylphosphonate aminotransferase</fullName>
    </alternativeName>
    <alternativeName>
        <fullName evidence="7">AEP transaminase</fullName>
        <shortName evidence="7">AEPT</shortName>
    </alternativeName>
</protein>
<dbReference type="NCBIfam" id="TIGR03301">
    <property type="entry name" value="PhnW-AepZ"/>
    <property type="match status" value="1"/>
</dbReference>
<dbReference type="InterPro" id="IPR000192">
    <property type="entry name" value="Aminotrans_V_dom"/>
</dbReference>
<evidence type="ECO:0000256" key="4">
    <source>
        <dbReference type="ARBA" id="ARBA00022898"/>
    </source>
</evidence>
<evidence type="ECO:0000259" key="8">
    <source>
        <dbReference type="Pfam" id="PF00266"/>
    </source>
</evidence>